<dbReference type="PROSITE" id="PS01130">
    <property type="entry name" value="SLC26A"/>
    <property type="match status" value="1"/>
</dbReference>
<feature type="transmembrane region" description="Helical" evidence="5">
    <location>
        <begin position="210"/>
        <end position="234"/>
    </location>
</feature>
<dbReference type="Pfam" id="PF00916">
    <property type="entry name" value="Sulfate_transp"/>
    <property type="match status" value="1"/>
</dbReference>
<dbReference type="GO" id="GO:0005886">
    <property type="term" value="C:plasma membrane"/>
    <property type="evidence" value="ECO:0000318"/>
    <property type="project" value="GO_Central"/>
</dbReference>
<dbReference type="InterPro" id="IPR002645">
    <property type="entry name" value="STAS_dom"/>
</dbReference>
<dbReference type="InterPro" id="IPR018045">
    <property type="entry name" value="S04_transporter_CS"/>
</dbReference>
<dbReference type="AlphaFoldDB" id="F7BAF2"/>
<feature type="transmembrane region" description="Helical" evidence="5">
    <location>
        <begin position="127"/>
        <end position="149"/>
    </location>
</feature>
<feature type="transmembrane region" description="Helical" evidence="5">
    <location>
        <begin position="446"/>
        <end position="466"/>
    </location>
</feature>
<dbReference type="CDD" id="cd07042">
    <property type="entry name" value="STAS_SulP_like_sulfate_transporter"/>
    <property type="match status" value="1"/>
</dbReference>
<gene>
    <name evidence="7" type="primary">LOC445732</name>
</gene>
<dbReference type="InterPro" id="IPR036513">
    <property type="entry name" value="STAS_dom_sf"/>
</dbReference>
<reference evidence="7" key="4">
    <citation type="submission" date="2025-09" db="UniProtKB">
        <authorList>
            <consortium name="Ensembl"/>
        </authorList>
    </citation>
    <scope>IDENTIFICATION</scope>
</reference>
<evidence type="ECO:0000256" key="3">
    <source>
        <dbReference type="ARBA" id="ARBA00022989"/>
    </source>
</evidence>
<dbReference type="Ensembl" id="ENSCINT00000013717.3">
    <property type="protein sequence ID" value="ENSCINP00000013717.3"/>
    <property type="gene ID" value="ENSCING00000006684.3"/>
</dbReference>
<dbReference type="Gene3D" id="3.30.750.24">
    <property type="entry name" value="STAS domain"/>
    <property type="match status" value="1"/>
</dbReference>
<dbReference type="GO" id="GO:0015116">
    <property type="term" value="F:sulfate transmembrane transporter activity"/>
    <property type="evidence" value="ECO:0000318"/>
    <property type="project" value="GO_Central"/>
</dbReference>
<keyword evidence="3 5" id="KW-1133">Transmembrane helix</keyword>
<dbReference type="PROSITE" id="PS50801">
    <property type="entry name" value="STAS"/>
    <property type="match status" value="1"/>
</dbReference>
<feature type="transmembrane region" description="Helical" evidence="5">
    <location>
        <begin position="472"/>
        <end position="492"/>
    </location>
</feature>
<feature type="domain" description="STAS" evidence="6">
    <location>
        <begin position="559"/>
        <end position="746"/>
    </location>
</feature>
<evidence type="ECO:0000256" key="5">
    <source>
        <dbReference type="SAM" id="Phobius"/>
    </source>
</evidence>
<dbReference type="InterPro" id="IPR001902">
    <property type="entry name" value="SLC26A/SulP_fam"/>
</dbReference>
<dbReference type="EMBL" id="EAAA01003013">
    <property type="status" value="NOT_ANNOTATED_CDS"/>
    <property type="molecule type" value="Genomic_DNA"/>
</dbReference>
<feature type="transmembrane region" description="Helical" evidence="5">
    <location>
        <begin position="504"/>
        <end position="535"/>
    </location>
</feature>
<evidence type="ECO:0000256" key="2">
    <source>
        <dbReference type="ARBA" id="ARBA00022692"/>
    </source>
</evidence>
<sequence length="766" mass="84176">MGENDCEELLLSTEESQTTEIRQKLLPKRQTNNDVTYRYVIDRAARSVPDFEKEFSGVEKLPPSPSMRDRARKCAKGCNKNCFMDVLVGLFPIFTWMRHYKVRKWLAGDLVSGITVGVVHIPQSMAFSLLAGLPPVYGLYTSFYTVLLYSFMGTSRHISVGTFAVTSLLTQSVVVRLVPEPIPIMNVTAGATVGNETFVNGISDIELRKVGVAASVMFLMGVFQLVFGIFRLGFITTYLSEPLVQAFTTGAALQVVTSQTPSILGITIKSTTAIPAFFRNWIEIFRNLPNTHIPTLIISIICILLLVAGREINLRFKEKLKIPLPTEVIIVVIAILASTFGKFQEIFQIRVVGPIPTGFPAPMLPDFSIMGSIIGDGFALAVVGFAISVSLSKMYAQKYGYSIDSNQELIAYGVSNAIPSFFRCFPNAAALARCVIQENTGGNTQLVGLISVVIVLVTILVLGPVFQPLPRSVLGCIIVVGLVGILKQLSLLKPTFKMSRIDCLVWVVTLFSVLLLGVDLGLLAGVVFSMLTIILRTQRPRCEVLGNIAGTDVYRSCHGYASAQPHNGILIFKFHSILYYANKDYFKQKLFFATGFDPEVIIHQRKKEADAAESQNESSNCCRSVPWKKKTDISSIKVDVDLSSPATSGGSPSFLQQSHPTCTDDVATRTELFHTLIIDCSSFSFIDLVGIKTLNALCKNYREIGVDMLLVNVSNDVKKSLVAGSYFETAGENCEFPTIHDAVLHAKFKQVCLSQSKEETSFDSNQ</sequence>
<dbReference type="Proteomes" id="UP000008144">
    <property type="component" value="Chromosome 9"/>
</dbReference>
<dbReference type="PANTHER" id="PTHR11814">
    <property type="entry name" value="SULFATE TRANSPORTER"/>
    <property type="match status" value="1"/>
</dbReference>
<reference evidence="8" key="1">
    <citation type="journal article" date="2002" name="Science">
        <title>The draft genome of Ciona intestinalis: insights into chordate and vertebrate origins.</title>
        <authorList>
            <person name="Dehal P."/>
            <person name="Satou Y."/>
            <person name="Campbell R.K."/>
            <person name="Chapman J."/>
            <person name="Degnan B."/>
            <person name="De Tomaso A."/>
            <person name="Davidson B."/>
            <person name="Di Gregorio A."/>
            <person name="Gelpke M."/>
            <person name="Goodstein D.M."/>
            <person name="Harafuji N."/>
            <person name="Hastings K.E."/>
            <person name="Ho I."/>
            <person name="Hotta K."/>
            <person name="Huang W."/>
            <person name="Kawashima T."/>
            <person name="Lemaire P."/>
            <person name="Martinez D."/>
            <person name="Meinertzhagen I.A."/>
            <person name="Necula S."/>
            <person name="Nonaka M."/>
            <person name="Putnam N."/>
            <person name="Rash S."/>
            <person name="Saiga H."/>
            <person name="Satake M."/>
            <person name="Terry A."/>
            <person name="Yamada L."/>
            <person name="Wang H.G."/>
            <person name="Awazu S."/>
            <person name="Azumi K."/>
            <person name="Boore J."/>
            <person name="Branno M."/>
            <person name="Chin-Bow S."/>
            <person name="DeSantis R."/>
            <person name="Doyle S."/>
            <person name="Francino P."/>
            <person name="Keys D.N."/>
            <person name="Haga S."/>
            <person name="Hayashi H."/>
            <person name="Hino K."/>
            <person name="Imai K.S."/>
            <person name="Inaba K."/>
            <person name="Kano S."/>
            <person name="Kobayashi K."/>
            <person name="Kobayashi M."/>
            <person name="Lee B.I."/>
            <person name="Makabe K.W."/>
            <person name="Manohar C."/>
            <person name="Matassi G."/>
            <person name="Medina M."/>
            <person name="Mochizuki Y."/>
            <person name="Mount S."/>
            <person name="Morishita T."/>
            <person name="Miura S."/>
            <person name="Nakayama A."/>
            <person name="Nishizaka S."/>
            <person name="Nomoto H."/>
            <person name="Ohta F."/>
            <person name="Oishi K."/>
            <person name="Rigoutsos I."/>
            <person name="Sano M."/>
            <person name="Sasaki A."/>
            <person name="Sasakura Y."/>
            <person name="Shoguchi E."/>
            <person name="Shin-i T."/>
            <person name="Spagnuolo A."/>
            <person name="Stainier D."/>
            <person name="Suzuki M.M."/>
            <person name="Tassy O."/>
            <person name="Takatori N."/>
            <person name="Tokuoka M."/>
            <person name="Yagi K."/>
            <person name="Yoshizaki F."/>
            <person name="Wada S."/>
            <person name="Zhang C."/>
            <person name="Hyatt P.D."/>
            <person name="Larimer F."/>
            <person name="Detter C."/>
            <person name="Doggett N."/>
            <person name="Glavina T."/>
            <person name="Hawkins T."/>
            <person name="Richardson P."/>
            <person name="Lucas S."/>
            <person name="Kohara Y."/>
            <person name="Levine M."/>
            <person name="Satoh N."/>
            <person name="Rokhsar D.S."/>
        </authorList>
    </citation>
    <scope>NUCLEOTIDE SEQUENCE [LARGE SCALE GENOMIC DNA]</scope>
</reference>
<name>F7BAF2_CIOIN</name>
<keyword evidence="4 5" id="KW-0472">Membrane</keyword>
<feature type="transmembrane region" description="Helical" evidence="5">
    <location>
        <begin position="328"/>
        <end position="347"/>
    </location>
</feature>
<feature type="transmembrane region" description="Helical" evidence="5">
    <location>
        <begin position="367"/>
        <end position="391"/>
    </location>
</feature>
<dbReference type="STRING" id="7719.ENSCINP00000013717"/>
<dbReference type="GO" id="GO:1902476">
    <property type="term" value="P:chloride transmembrane transport"/>
    <property type="evidence" value="ECO:0000318"/>
    <property type="project" value="GO_Central"/>
</dbReference>
<organism evidence="7 8">
    <name type="scientific">Ciona intestinalis</name>
    <name type="common">Transparent sea squirt</name>
    <name type="synonym">Ascidia intestinalis</name>
    <dbReference type="NCBI Taxonomy" id="7719"/>
    <lineage>
        <taxon>Eukaryota</taxon>
        <taxon>Metazoa</taxon>
        <taxon>Chordata</taxon>
        <taxon>Tunicata</taxon>
        <taxon>Ascidiacea</taxon>
        <taxon>Phlebobranchia</taxon>
        <taxon>Cionidae</taxon>
        <taxon>Ciona</taxon>
    </lineage>
</organism>
<dbReference type="InParanoid" id="F7BAF2"/>
<dbReference type="FunCoup" id="F7BAF2">
    <property type="interactions" value="11"/>
</dbReference>
<evidence type="ECO:0000256" key="1">
    <source>
        <dbReference type="ARBA" id="ARBA00004141"/>
    </source>
</evidence>
<dbReference type="GO" id="GO:1902358">
    <property type="term" value="P:sulfate transmembrane transport"/>
    <property type="evidence" value="ECO:0000318"/>
    <property type="project" value="GO_Central"/>
</dbReference>
<reference evidence="7" key="2">
    <citation type="journal article" date="2008" name="Genome Biol.">
        <title>Improved genome assembly and evidence-based global gene model set for the chordate Ciona intestinalis: new insight into intron and operon populations.</title>
        <authorList>
            <person name="Satou Y."/>
            <person name="Mineta K."/>
            <person name="Ogasawara M."/>
            <person name="Sasakura Y."/>
            <person name="Shoguchi E."/>
            <person name="Ueno K."/>
            <person name="Yamada L."/>
            <person name="Matsumoto J."/>
            <person name="Wasserscheid J."/>
            <person name="Dewar K."/>
            <person name="Wiley G.B."/>
            <person name="Macmil S.L."/>
            <person name="Roe B.A."/>
            <person name="Zeller R.W."/>
            <person name="Hastings K.E."/>
            <person name="Lemaire P."/>
            <person name="Lindquist E."/>
            <person name="Endo T."/>
            <person name="Hotta K."/>
            <person name="Inaba K."/>
        </authorList>
    </citation>
    <scope>NUCLEOTIDE SEQUENCE [LARGE SCALE GENOMIC DNA]</scope>
    <source>
        <strain evidence="7">wild type</strain>
    </source>
</reference>
<evidence type="ECO:0000313" key="7">
    <source>
        <dbReference type="Ensembl" id="ENSCINP00000013717.3"/>
    </source>
</evidence>
<dbReference type="GO" id="GO:0015108">
    <property type="term" value="F:chloride transmembrane transporter activity"/>
    <property type="evidence" value="ECO:0000318"/>
    <property type="project" value="GO_Central"/>
</dbReference>
<evidence type="ECO:0000259" key="6">
    <source>
        <dbReference type="PROSITE" id="PS50801"/>
    </source>
</evidence>
<dbReference type="SUPFAM" id="SSF52091">
    <property type="entry name" value="SpoIIaa-like"/>
    <property type="match status" value="1"/>
</dbReference>
<dbReference type="GeneTree" id="ENSGT01150000286920"/>
<dbReference type="GO" id="GO:0015106">
    <property type="term" value="F:bicarbonate transmembrane transporter activity"/>
    <property type="evidence" value="ECO:0000318"/>
    <property type="project" value="GO_Central"/>
</dbReference>
<evidence type="ECO:0000256" key="4">
    <source>
        <dbReference type="ARBA" id="ARBA00023136"/>
    </source>
</evidence>
<dbReference type="Pfam" id="PF01740">
    <property type="entry name" value="STAS"/>
    <property type="match status" value="1"/>
</dbReference>
<dbReference type="InterPro" id="IPR011547">
    <property type="entry name" value="SLC26A/SulP_dom"/>
</dbReference>
<keyword evidence="8" id="KW-1185">Reference proteome</keyword>
<dbReference type="NCBIfam" id="TIGR00815">
    <property type="entry name" value="sulP"/>
    <property type="match status" value="1"/>
</dbReference>
<dbReference type="HOGENOM" id="CLU_003182_9_4_1"/>
<protein>
    <recommendedName>
        <fullName evidence="6">STAS domain-containing protein</fullName>
    </recommendedName>
</protein>
<proteinExistence type="predicted"/>
<dbReference type="OMA" id="EFPTIHD"/>
<dbReference type="GO" id="GO:0008271">
    <property type="term" value="F:secondary active sulfate transmembrane transporter activity"/>
    <property type="evidence" value="ECO:0007669"/>
    <property type="project" value="InterPro"/>
</dbReference>
<reference evidence="7" key="3">
    <citation type="submission" date="2025-08" db="UniProtKB">
        <authorList>
            <consortium name="Ensembl"/>
        </authorList>
    </citation>
    <scope>IDENTIFICATION</scope>
</reference>
<accession>F7BAF2</accession>
<keyword evidence="2 5" id="KW-0812">Transmembrane</keyword>
<feature type="transmembrane region" description="Helical" evidence="5">
    <location>
        <begin position="105"/>
        <end position="121"/>
    </location>
</feature>
<comment type="subcellular location">
    <subcellularLocation>
        <location evidence="1">Membrane</location>
        <topology evidence="1">Multi-pass membrane protein</topology>
    </subcellularLocation>
</comment>
<dbReference type="GO" id="GO:0019531">
    <property type="term" value="F:oxalate transmembrane transporter activity"/>
    <property type="evidence" value="ECO:0000318"/>
    <property type="project" value="GO_Central"/>
</dbReference>
<feature type="transmembrane region" description="Helical" evidence="5">
    <location>
        <begin position="291"/>
        <end position="308"/>
    </location>
</feature>
<evidence type="ECO:0000313" key="8">
    <source>
        <dbReference type="Proteomes" id="UP000008144"/>
    </source>
</evidence>